<dbReference type="RefSeq" id="WP_239677318.1">
    <property type="nucleotide sequence ID" value="NZ_CP070499.1"/>
</dbReference>
<evidence type="ECO:0000259" key="6">
    <source>
        <dbReference type="Pfam" id="PF12849"/>
    </source>
</evidence>
<evidence type="ECO:0000256" key="4">
    <source>
        <dbReference type="PIRNR" id="PIRNR002756"/>
    </source>
</evidence>
<dbReference type="Pfam" id="PF12849">
    <property type="entry name" value="PBP_like_2"/>
    <property type="match status" value="1"/>
</dbReference>
<dbReference type="PROSITE" id="PS51257">
    <property type="entry name" value="PROKAR_LIPOPROTEIN"/>
    <property type="match status" value="1"/>
</dbReference>
<comment type="similarity">
    <text evidence="1 4">Belongs to the PstS family.</text>
</comment>
<dbReference type="GO" id="GO:0043190">
    <property type="term" value="C:ATP-binding cassette (ABC) transporter complex"/>
    <property type="evidence" value="ECO:0007669"/>
    <property type="project" value="InterPro"/>
</dbReference>
<dbReference type="KEGG" id="nhy:JQS43_01860"/>
<accession>A0A895YGE2</accession>
<protein>
    <recommendedName>
        <fullName evidence="4">Phosphate-binding protein</fullName>
    </recommendedName>
</protein>
<evidence type="ECO:0000313" key="7">
    <source>
        <dbReference type="EMBL" id="QSB15145.1"/>
    </source>
</evidence>
<evidence type="ECO:0000256" key="3">
    <source>
        <dbReference type="ARBA" id="ARBA00022592"/>
    </source>
</evidence>
<dbReference type="NCBIfam" id="TIGR00975">
    <property type="entry name" value="3a0107s03"/>
    <property type="match status" value="1"/>
</dbReference>
<reference evidence="7" key="1">
    <citation type="submission" date="2021-02" db="EMBL/GenBank/DDBJ databases">
        <title>Natrosporangium hydrolyticum gen. nov., sp. nov, a haloalkaliphilic actinobacterium from a soda solonchak soil.</title>
        <authorList>
            <person name="Sorokin D.Y."/>
            <person name="Khijniak T.V."/>
            <person name="Zakharycheva A.P."/>
            <person name="Boueva O.V."/>
            <person name="Ariskina E.V."/>
            <person name="Hahnke R.L."/>
            <person name="Bunk B."/>
            <person name="Sproer C."/>
            <person name="Schumann P."/>
            <person name="Evtushenko L.I."/>
            <person name="Kublanov I.V."/>
        </authorList>
    </citation>
    <scope>NUCLEOTIDE SEQUENCE</scope>
    <source>
        <strain evidence="7">DSM 106523</strain>
    </source>
</reference>
<dbReference type="PANTHER" id="PTHR42996">
    <property type="entry name" value="PHOSPHATE-BINDING PROTEIN PSTS"/>
    <property type="match status" value="1"/>
</dbReference>
<evidence type="ECO:0000256" key="5">
    <source>
        <dbReference type="SAM" id="SignalP"/>
    </source>
</evidence>
<feature type="chain" id="PRO_5034204210" description="Phosphate-binding protein" evidence="5">
    <location>
        <begin position="27"/>
        <end position="367"/>
    </location>
</feature>
<keyword evidence="5" id="KW-0732">Signal</keyword>
<dbReference type="AlphaFoldDB" id="A0A895YGE2"/>
<keyword evidence="3 4" id="KW-0592">Phosphate transport</keyword>
<dbReference type="PANTHER" id="PTHR42996:SF1">
    <property type="entry name" value="PHOSPHATE-BINDING PROTEIN PSTS"/>
    <property type="match status" value="1"/>
</dbReference>
<dbReference type="GO" id="GO:0035435">
    <property type="term" value="P:phosphate ion transmembrane transport"/>
    <property type="evidence" value="ECO:0007669"/>
    <property type="project" value="InterPro"/>
</dbReference>
<evidence type="ECO:0000313" key="8">
    <source>
        <dbReference type="Proteomes" id="UP000662857"/>
    </source>
</evidence>
<dbReference type="EMBL" id="CP070499">
    <property type="protein sequence ID" value="QSB15145.1"/>
    <property type="molecule type" value="Genomic_DNA"/>
</dbReference>
<proteinExistence type="inferred from homology"/>
<dbReference type="Gene3D" id="3.40.190.10">
    <property type="entry name" value="Periplasmic binding protein-like II"/>
    <property type="match status" value="2"/>
</dbReference>
<dbReference type="CDD" id="cd13565">
    <property type="entry name" value="PBP2_PstS"/>
    <property type="match status" value="1"/>
</dbReference>
<evidence type="ECO:0000256" key="1">
    <source>
        <dbReference type="ARBA" id="ARBA00008725"/>
    </source>
</evidence>
<organism evidence="7 8">
    <name type="scientific">Natronosporangium hydrolyticum</name>
    <dbReference type="NCBI Taxonomy" id="2811111"/>
    <lineage>
        <taxon>Bacteria</taxon>
        <taxon>Bacillati</taxon>
        <taxon>Actinomycetota</taxon>
        <taxon>Actinomycetes</taxon>
        <taxon>Micromonosporales</taxon>
        <taxon>Micromonosporaceae</taxon>
        <taxon>Natronosporangium</taxon>
    </lineage>
</organism>
<dbReference type="SUPFAM" id="SSF53850">
    <property type="entry name" value="Periplasmic binding protein-like II"/>
    <property type="match status" value="1"/>
</dbReference>
<evidence type="ECO:0000256" key="2">
    <source>
        <dbReference type="ARBA" id="ARBA00022448"/>
    </source>
</evidence>
<dbReference type="InterPro" id="IPR005673">
    <property type="entry name" value="ABC_phos-bd_PstS"/>
</dbReference>
<feature type="domain" description="PBP" evidence="6">
    <location>
        <begin position="45"/>
        <end position="334"/>
    </location>
</feature>
<keyword evidence="2 4" id="KW-0813">Transport</keyword>
<gene>
    <name evidence="7" type="primary">pstS</name>
    <name evidence="7" type="ORF">JQS43_01860</name>
</gene>
<name>A0A895YGE2_9ACTN</name>
<dbReference type="InterPro" id="IPR024370">
    <property type="entry name" value="PBP_domain"/>
</dbReference>
<sequence length="367" mass="39043">MNRNLFKRAMAGGAAAVLAVSLAACASDDDAGDPTSPGSGDNGGNGLSGDIVGAGATFPTPLWTTFIAEYGDVEPGVRINYQSVGSGAGITQFLEQTVDFGSSERYLEDEELADAEADRGCPAFQVPVVYGSVVIAFNDESLDGLTLDAEIIARIYDRQITNYNDPAIAELNPDFDLPDQEIIPVHRSDGSGTTNVFTLYLEDEVDFWADEYGAGTEVDWASGTIGGEGNEGVSAGITQNAGGFGYVNQSYAIELGLPQAQLINADGNEIYPTLEATSAGLDGLEIPDSYQFSILGIGGEGYPITGAVWNFFYECGYDDNKAELLQEFWSWALQDGNEYATELGYAPLGDAVRDRVLSELDRIGQQD</sequence>
<dbReference type="Proteomes" id="UP000662857">
    <property type="component" value="Chromosome"/>
</dbReference>
<keyword evidence="8" id="KW-1185">Reference proteome</keyword>
<feature type="signal peptide" evidence="5">
    <location>
        <begin position="1"/>
        <end position="26"/>
    </location>
</feature>
<dbReference type="PIRSF" id="PIRSF002756">
    <property type="entry name" value="PstS"/>
    <property type="match status" value="1"/>
</dbReference>
<dbReference type="GO" id="GO:0042301">
    <property type="term" value="F:phosphate ion binding"/>
    <property type="evidence" value="ECO:0007669"/>
    <property type="project" value="InterPro"/>
</dbReference>
<dbReference type="InterPro" id="IPR050962">
    <property type="entry name" value="Phosphate-bind_PstS"/>
</dbReference>